<evidence type="ECO:0000313" key="2">
    <source>
        <dbReference type="EMBL" id="PWV99228.1"/>
    </source>
</evidence>
<dbReference type="EMBL" id="QGTR01000004">
    <property type="protein sequence ID" value="PWV99228.1"/>
    <property type="molecule type" value="Genomic_DNA"/>
</dbReference>
<keyword evidence="3" id="KW-1185">Reference proteome</keyword>
<feature type="domain" description="EthD" evidence="1">
    <location>
        <begin position="11"/>
        <end position="88"/>
    </location>
</feature>
<accession>A0A317PIH5</accession>
<name>A0A317PIH5_9HYPH</name>
<dbReference type="Proteomes" id="UP000246352">
    <property type="component" value="Unassembled WGS sequence"/>
</dbReference>
<gene>
    <name evidence="2" type="ORF">DFR52_104521</name>
</gene>
<dbReference type="Gene3D" id="3.30.70.100">
    <property type="match status" value="1"/>
</dbReference>
<dbReference type="InterPro" id="IPR011008">
    <property type="entry name" value="Dimeric_a/b-barrel"/>
</dbReference>
<comment type="caution">
    <text evidence="2">The sequence shown here is derived from an EMBL/GenBank/DDBJ whole genome shotgun (WGS) entry which is preliminary data.</text>
</comment>
<dbReference type="InterPro" id="IPR009799">
    <property type="entry name" value="EthD_dom"/>
</dbReference>
<organism evidence="2 3">
    <name type="scientific">Hoeflea marina</name>
    <dbReference type="NCBI Taxonomy" id="274592"/>
    <lineage>
        <taxon>Bacteria</taxon>
        <taxon>Pseudomonadati</taxon>
        <taxon>Pseudomonadota</taxon>
        <taxon>Alphaproteobacteria</taxon>
        <taxon>Hyphomicrobiales</taxon>
        <taxon>Rhizobiaceae</taxon>
        <taxon>Hoeflea</taxon>
    </lineage>
</organism>
<dbReference type="AlphaFoldDB" id="A0A317PIH5"/>
<proteinExistence type="predicted"/>
<dbReference type="NCBIfam" id="TIGR02118">
    <property type="entry name" value="EthD family reductase"/>
    <property type="match status" value="1"/>
</dbReference>
<evidence type="ECO:0000313" key="3">
    <source>
        <dbReference type="Proteomes" id="UP000246352"/>
    </source>
</evidence>
<dbReference type="RefSeq" id="WP_110033359.1">
    <property type="nucleotide sequence ID" value="NZ_QGTR01000004.1"/>
</dbReference>
<dbReference type="SUPFAM" id="SSF54909">
    <property type="entry name" value="Dimeric alpha+beta barrel"/>
    <property type="match status" value="1"/>
</dbReference>
<reference evidence="2 3" key="1">
    <citation type="submission" date="2018-05" db="EMBL/GenBank/DDBJ databases">
        <title>Genomic Encyclopedia of Type Strains, Phase IV (KMG-IV): sequencing the most valuable type-strain genomes for metagenomic binning, comparative biology and taxonomic classification.</title>
        <authorList>
            <person name="Goeker M."/>
        </authorList>
    </citation>
    <scope>NUCLEOTIDE SEQUENCE [LARGE SCALE GENOMIC DNA]</scope>
    <source>
        <strain evidence="2 3">DSM 16791</strain>
    </source>
</reference>
<sequence>MAGLVAIYKKPADIEAFEKHYFGTHIPLAKTMPGVRRYEVSRGPVSVLAGPADVHLIGTVHFDDLEAMKRAFASPEGRATAADRRLFAPDDTGVQILVFDTREV</sequence>
<dbReference type="Pfam" id="PF07110">
    <property type="entry name" value="EthD"/>
    <property type="match status" value="1"/>
</dbReference>
<protein>
    <submittedName>
        <fullName evidence="2">Uncharacterized protein (TIGR02118 family)</fullName>
    </submittedName>
</protein>
<dbReference type="GO" id="GO:0016491">
    <property type="term" value="F:oxidoreductase activity"/>
    <property type="evidence" value="ECO:0007669"/>
    <property type="project" value="InterPro"/>
</dbReference>
<dbReference type="OrthoDB" id="5294870at2"/>
<evidence type="ECO:0000259" key="1">
    <source>
        <dbReference type="Pfam" id="PF07110"/>
    </source>
</evidence>